<dbReference type="AlphaFoldDB" id="A0A176WCF3"/>
<proteinExistence type="predicted"/>
<accession>A0A176WCF3</accession>
<sequence>MDGWFASASWLQSFEEPECSDAMPRSTENDGTSSGPGESVFIRQRGTNEGAGVRVQDGGNQNLGTQLKVRVVLCCSRGSLTEGGTQGGRVRWNELELVLFRRWSFTLAIDRIERWRRRRIRRRVAKPEEASSEMSEHIRAKNAVNFHRHSASGGEWWPKWEGSEISTREPAAGREPGLQFPAADAGVIHELSIGELRSAEHPERAPGRGFRGGARPDAVYTDSQRRERVETKAGRGTGSSRSYHRMAQKVAEHGGAARAGRTGPDRKGPERAARERSVPLRLRTAQQGRILVMCQGHAAS</sequence>
<evidence type="ECO:0000313" key="2">
    <source>
        <dbReference type="EMBL" id="OAE30062.1"/>
    </source>
</evidence>
<comment type="caution">
    <text evidence="2">The sequence shown here is derived from an EMBL/GenBank/DDBJ whole genome shotgun (WGS) entry which is preliminary data.</text>
</comment>
<keyword evidence="3" id="KW-1185">Reference proteome</keyword>
<feature type="compositionally biased region" description="Basic and acidic residues" evidence="1">
    <location>
        <begin position="263"/>
        <end position="278"/>
    </location>
</feature>
<evidence type="ECO:0000256" key="1">
    <source>
        <dbReference type="SAM" id="MobiDB-lite"/>
    </source>
</evidence>
<gene>
    <name evidence="2" type="ORF">AXG93_1474s1080</name>
</gene>
<reference evidence="2" key="1">
    <citation type="submission" date="2016-03" db="EMBL/GenBank/DDBJ databases">
        <title>Mechanisms controlling the formation of the plant cell surface in tip-growing cells are functionally conserved among land plants.</title>
        <authorList>
            <person name="Honkanen S."/>
            <person name="Jones V.A."/>
            <person name="Morieri G."/>
            <person name="Champion C."/>
            <person name="Hetherington A.J."/>
            <person name="Kelly S."/>
            <person name="Saint-Marcoux D."/>
            <person name="Proust H."/>
            <person name="Prescott H."/>
            <person name="Dolan L."/>
        </authorList>
    </citation>
    <scope>NUCLEOTIDE SEQUENCE [LARGE SCALE GENOMIC DNA]</scope>
    <source>
        <tissue evidence="2">Whole gametophyte</tissue>
    </source>
</reference>
<dbReference type="EMBL" id="LVLJ01001368">
    <property type="protein sequence ID" value="OAE30062.1"/>
    <property type="molecule type" value="Genomic_DNA"/>
</dbReference>
<evidence type="ECO:0000313" key="3">
    <source>
        <dbReference type="Proteomes" id="UP000077202"/>
    </source>
</evidence>
<feature type="region of interest" description="Disordered" evidence="1">
    <location>
        <begin position="196"/>
        <end position="281"/>
    </location>
</feature>
<protein>
    <submittedName>
        <fullName evidence="2">Uncharacterized protein</fullName>
    </submittedName>
</protein>
<feature type="region of interest" description="Disordered" evidence="1">
    <location>
        <begin position="15"/>
        <end position="42"/>
    </location>
</feature>
<feature type="compositionally biased region" description="Basic and acidic residues" evidence="1">
    <location>
        <begin position="223"/>
        <end position="233"/>
    </location>
</feature>
<feature type="compositionally biased region" description="Basic and acidic residues" evidence="1">
    <location>
        <begin position="197"/>
        <end position="206"/>
    </location>
</feature>
<organism evidence="2 3">
    <name type="scientific">Marchantia polymorpha subsp. ruderalis</name>
    <dbReference type="NCBI Taxonomy" id="1480154"/>
    <lineage>
        <taxon>Eukaryota</taxon>
        <taxon>Viridiplantae</taxon>
        <taxon>Streptophyta</taxon>
        <taxon>Embryophyta</taxon>
        <taxon>Marchantiophyta</taxon>
        <taxon>Marchantiopsida</taxon>
        <taxon>Marchantiidae</taxon>
        <taxon>Marchantiales</taxon>
        <taxon>Marchantiaceae</taxon>
        <taxon>Marchantia</taxon>
    </lineage>
</organism>
<name>A0A176WCF3_MARPO</name>
<dbReference type="Proteomes" id="UP000077202">
    <property type="component" value="Unassembled WGS sequence"/>
</dbReference>